<reference evidence="1 2" key="1">
    <citation type="submission" date="2020-08" db="EMBL/GenBank/DDBJ databases">
        <title>Genomic Encyclopedia of Archaeal and Bacterial Type Strains, Phase II (KMG-II): from individual species to whole genera.</title>
        <authorList>
            <person name="Goeker M."/>
        </authorList>
    </citation>
    <scope>NUCLEOTIDE SEQUENCE [LARGE SCALE GENOMIC DNA]</scope>
    <source>
        <strain evidence="1 2">DSM 43850</strain>
    </source>
</reference>
<name>A0ABR6C034_9PSEU</name>
<dbReference type="RefSeq" id="WP_182840692.1">
    <property type="nucleotide sequence ID" value="NZ_BAAABQ010000083.1"/>
</dbReference>
<accession>A0ABR6C034</accession>
<dbReference type="Proteomes" id="UP000517916">
    <property type="component" value="Unassembled WGS sequence"/>
</dbReference>
<evidence type="ECO:0000313" key="1">
    <source>
        <dbReference type="EMBL" id="MBA8932169.1"/>
    </source>
</evidence>
<organism evidence="1 2">
    <name type="scientific">Kutzneria viridogrisea</name>
    <dbReference type="NCBI Taxonomy" id="47990"/>
    <lineage>
        <taxon>Bacteria</taxon>
        <taxon>Bacillati</taxon>
        <taxon>Actinomycetota</taxon>
        <taxon>Actinomycetes</taxon>
        <taxon>Pseudonocardiales</taxon>
        <taxon>Pseudonocardiaceae</taxon>
        <taxon>Kutzneria</taxon>
    </lineage>
</organism>
<dbReference type="EMBL" id="JACJID010000011">
    <property type="protein sequence ID" value="MBA8932169.1"/>
    <property type="molecule type" value="Genomic_DNA"/>
</dbReference>
<comment type="caution">
    <text evidence="1">The sequence shown here is derived from an EMBL/GenBank/DDBJ whole genome shotgun (WGS) entry which is preliminary data.</text>
</comment>
<protein>
    <submittedName>
        <fullName evidence="1">Uncharacterized protein</fullName>
    </submittedName>
</protein>
<gene>
    <name evidence="1" type="ORF">BC739_009428</name>
</gene>
<keyword evidence="2" id="KW-1185">Reference proteome</keyword>
<proteinExistence type="predicted"/>
<sequence length="136" mass="15225">MLIPHPPNTPVDADQVLLDRDLDPENTALQVRGLYRERAHLLAALATHPALHAVLAIDPDPLLPDCATVLYLWLGGQQMSWHLHDLDLPLFGHVAAVEPGDPDIRGQWDGHSTHTKYTHRLRTLVVHGQRTRQEDA</sequence>
<evidence type="ECO:0000313" key="2">
    <source>
        <dbReference type="Proteomes" id="UP000517916"/>
    </source>
</evidence>